<dbReference type="Proteomes" id="UP000030700">
    <property type="component" value="Unassembled WGS sequence"/>
</dbReference>
<gene>
    <name evidence="2" type="ORF">U14_04694</name>
</gene>
<feature type="chain" id="PRO_5006631606" description="Transposase" evidence="1">
    <location>
        <begin position="29"/>
        <end position="337"/>
    </location>
</feature>
<dbReference type="InterPro" id="IPR010106">
    <property type="entry name" value="RpnA"/>
</dbReference>
<name>A0A0S6W0Y8_9BACT</name>
<feature type="signal peptide" evidence="1">
    <location>
        <begin position="1"/>
        <end position="28"/>
    </location>
</feature>
<dbReference type="NCBIfam" id="TIGR01784">
    <property type="entry name" value="T_den_put_tspse"/>
    <property type="match status" value="1"/>
</dbReference>
<keyword evidence="1" id="KW-0732">Signal</keyword>
<proteinExistence type="predicted"/>
<dbReference type="Pfam" id="PF12784">
    <property type="entry name" value="PDDEXK_2"/>
    <property type="match status" value="1"/>
</dbReference>
<evidence type="ECO:0000313" key="2">
    <source>
        <dbReference type="EMBL" id="GAK53429.1"/>
    </source>
</evidence>
<keyword evidence="3" id="KW-1185">Reference proteome</keyword>
<evidence type="ECO:0000313" key="3">
    <source>
        <dbReference type="Proteomes" id="UP000030700"/>
    </source>
</evidence>
<dbReference type="AlphaFoldDB" id="A0A0S6W0Y8"/>
<reference evidence="2 3" key="1">
    <citation type="journal article" date="2015" name="PeerJ">
        <title>First genomic representation of candidate bacterial phylum KSB3 points to enhanced environmental sensing as a trigger of wastewater bulking.</title>
        <authorList>
            <person name="Sekiguchi Y."/>
            <person name="Ohashi A."/>
            <person name="Parks D.H."/>
            <person name="Yamauchi T."/>
            <person name="Tyson G.W."/>
            <person name="Hugenholtz P."/>
        </authorList>
    </citation>
    <scope>NUCLEOTIDE SEQUENCE [LARGE SCALE GENOMIC DNA]</scope>
</reference>
<dbReference type="STRING" id="1499966.U14_04694"/>
<organism evidence="2 3">
    <name type="scientific">Candidatus Moduliflexus flocculans</name>
    <dbReference type="NCBI Taxonomy" id="1499966"/>
    <lineage>
        <taxon>Bacteria</taxon>
        <taxon>Candidatus Moduliflexota</taxon>
        <taxon>Candidatus Moduliflexia</taxon>
        <taxon>Candidatus Moduliflexales</taxon>
        <taxon>Candidatus Moduliflexaceae</taxon>
    </lineage>
</organism>
<sequence length="337" mass="38383">MINRRLKNLMFTAITLMTGMTGIVSGSAAETMNLTIGAGKAAIEIPDTFFPTEGFVGVHDKLHVRTLLLDNGATRLGLVVVDMTSLFEEELGRISEIVKREGHVESTNLFIAASHNFSSPHIMHGQQIKTEEEKQKIEMQVLNVDGFEKRILYNVAKLYSTRLKKAQNYESLEPVIALAITDFEMFHEFRKVILYWDVREKETLLKYSDDIELIFVELAKFTKTEEELHTITDKWIYFIKHAGELDVIPTSFRESPLRDAFEMANTASLTEEEFELQSKRRDFIVMQRGSIEKARHDGIQEGIGLTAKKMLQAQLPLEMIMKCTGLTAKDIEQMGKS</sequence>
<dbReference type="HOGENOM" id="CLU_823004_0_0_0"/>
<dbReference type="PANTHER" id="PTHR41317">
    <property type="entry name" value="PD-(D_E)XK NUCLEASE FAMILY TRANSPOSASE"/>
    <property type="match status" value="1"/>
</dbReference>
<dbReference type="EMBL" id="DF820459">
    <property type="protein sequence ID" value="GAK53429.1"/>
    <property type="molecule type" value="Genomic_DNA"/>
</dbReference>
<evidence type="ECO:0000256" key="1">
    <source>
        <dbReference type="SAM" id="SignalP"/>
    </source>
</evidence>
<accession>A0A0S6W0Y8</accession>
<dbReference type="PANTHER" id="PTHR41317:SF1">
    <property type="entry name" value="PD-(D_E)XK NUCLEASE FAMILY TRANSPOSASE"/>
    <property type="match status" value="1"/>
</dbReference>
<protein>
    <recommendedName>
        <fullName evidence="4">Transposase</fullName>
    </recommendedName>
</protein>
<evidence type="ECO:0008006" key="4">
    <source>
        <dbReference type="Google" id="ProtNLM"/>
    </source>
</evidence>